<dbReference type="PANTHER" id="PTHR43591">
    <property type="entry name" value="METHYLTRANSFERASE"/>
    <property type="match status" value="1"/>
</dbReference>
<accession>A0A9P4LJW6</accession>
<dbReference type="Pfam" id="PF08241">
    <property type="entry name" value="Methyltransf_11"/>
    <property type="match status" value="1"/>
</dbReference>
<dbReference type="Proteomes" id="UP000799777">
    <property type="component" value="Unassembled WGS sequence"/>
</dbReference>
<name>A0A9P4LJW6_9PLEO</name>
<feature type="domain" description="Methyltransferase type 11" evidence="2">
    <location>
        <begin position="648"/>
        <end position="707"/>
    </location>
</feature>
<dbReference type="GO" id="GO:0008757">
    <property type="term" value="F:S-adenosylmethionine-dependent methyltransferase activity"/>
    <property type="evidence" value="ECO:0007669"/>
    <property type="project" value="InterPro"/>
</dbReference>
<feature type="region of interest" description="Disordered" evidence="1">
    <location>
        <begin position="48"/>
        <end position="93"/>
    </location>
</feature>
<protein>
    <recommendedName>
        <fullName evidence="2">Methyltransferase type 11 domain-containing protein</fullName>
    </recommendedName>
</protein>
<dbReference type="InterPro" id="IPR029063">
    <property type="entry name" value="SAM-dependent_MTases_sf"/>
</dbReference>
<reference evidence="3" key="1">
    <citation type="journal article" date="2020" name="Stud. Mycol.">
        <title>101 Dothideomycetes genomes: a test case for predicting lifestyles and emergence of pathogens.</title>
        <authorList>
            <person name="Haridas S."/>
            <person name="Albert R."/>
            <person name="Binder M."/>
            <person name="Bloem J."/>
            <person name="Labutti K."/>
            <person name="Salamov A."/>
            <person name="Andreopoulos B."/>
            <person name="Baker S."/>
            <person name="Barry K."/>
            <person name="Bills G."/>
            <person name="Bluhm B."/>
            <person name="Cannon C."/>
            <person name="Castanera R."/>
            <person name="Culley D."/>
            <person name="Daum C."/>
            <person name="Ezra D."/>
            <person name="Gonzalez J."/>
            <person name="Henrissat B."/>
            <person name="Kuo A."/>
            <person name="Liang C."/>
            <person name="Lipzen A."/>
            <person name="Lutzoni F."/>
            <person name="Magnuson J."/>
            <person name="Mondo S."/>
            <person name="Nolan M."/>
            <person name="Ohm R."/>
            <person name="Pangilinan J."/>
            <person name="Park H.-J."/>
            <person name="Ramirez L."/>
            <person name="Alfaro M."/>
            <person name="Sun H."/>
            <person name="Tritt A."/>
            <person name="Yoshinaga Y."/>
            <person name="Zwiers L.-H."/>
            <person name="Turgeon B."/>
            <person name="Goodwin S."/>
            <person name="Spatafora J."/>
            <person name="Crous P."/>
            <person name="Grigoriev I."/>
        </authorList>
    </citation>
    <scope>NUCLEOTIDE SEQUENCE</scope>
    <source>
        <strain evidence="3">CBS 110217</strain>
    </source>
</reference>
<evidence type="ECO:0000259" key="2">
    <source>
        <dbReference type="Pfam" id="PF08241"/>
    </source>
</evidence>
<dbReference type="PANTHER" id="PTHR43591:SF92">
    <property type="entry name" value="METHYLTRANSFERASE TYPE 11 DOMAIN-CONTAINING PROTEIN"/>
    <property type="match status" value="1"/>
</dbReference>
<dbReference type="AlphaFoldDB" id="A0A9P4LJW6"/>
<sequence length="869" mass="96318">MPEILQPAVYSPAALGTMESPLDQRHPLNVVDEESSYYFAASFSPSSTYLPSTVSPRDSDDFPTPRARLFDMTPQASPRFPLQSASYSQTSRLSRTDSDFDSLYDVTDDEADVPLHASTSVRKIAGQPKRARYPSIVIPSPSAWPTIEKLKSATSVPMTPSHLLTPSRRVLAMIDSHNLQVPAHSAAPSLDGSLTSEEMDKLSCPATPIMQQRRNSISSVDSWGMLQLDTQAMETLQHLGNSPSVEQSEEQSFPAMTGEMQEVSRPSLGLTIPSTSSGNDSGESTPISALSVPSPGGFFSSLRLTARDTWSIPKQEESVPNTSTAEKFYGVPWESRRNTAPAPLSSLPNRASALSGPTLDGHEEAMATARPNILSPIEDNVEIKEINPSKTIFQYNENYNAEIEKLSSVNLEMTGRWLEEQDELQMALRDMNDMSSPSLSSETHSRDNSIDKIVAKKTVTFAEDIVESSEVSKPEPIMTYVQGLEFIRSRSQKKDTFIHRQARTEAMHVQRRCTPLAHRDQLLGKFQLSEPERPAPPRPVSEFFVNDPTVLKERIARAQMERQALDQMLPSQWVLQAQKQLNGGKLLSKPAVRRITRTSAPRILDVGGVATNDWAWNVAYDYPYAQVTTVYTAGNNMSTNVAGPENHKHITVPNMWTLPFPSGHFDVISARTLYELLKTSKPLGRTADEYDLCLKECYRCLKPGGVFEYNLLDADMIHAGRNAQAMGVEFGFNLKTRGYDAQSTKSFLPRLNKAGFKDVQRAWMVLPMGKTAANWRDELNVGAQAAQQEKTISADGEVDFEDAPVIGTTIDAAMLTGIVGSWAWEKWLLKLQMEMGKDEEKLLEGVVQMLEEGAQTNAAWRTLTGYARK</sequence>
<dbReference type="InterPro" id="IPR013216">
    <property type="entry name" value="Methyltransf_11"/>
</dbReference>
<evidence type="ECO:0000256" key="1">
    <source>
        <dbReference type="SAM" id="MobiDB-lite"/>
    </source>
</evidence>
<comment type="caution">
    <text evidence="3">The sequence shown here is derived from an EMBL/GenBank/DDBJ whole genome shotgun (WGS) entry which is preliminary data.</text>
</comment>
<evidence type="ECO:0000313" key="4">
    <source>
        <dbReference type="Proteomes" id="UP000799777"/>
    </source>
</evidence>
<dbReference type="EMBL" id="ML978217">
    <property type="protein sequence ID" value="KAF2028098.1"/>
    <property type="molecule type" value="Genomic_DNA"/>
</dbReference>
<feature type="compositionally biased region" description="Polar residues" evidence="1">
    <location>
        <begin position="83"/>
        <end position="93"/>
    </location>
</feature>
<evidence type="ECO:0000313" key="3">
    <source>
        <dbReference type="EMBL" id="KAF2028098.1"/>
    </source>
</evidence>
<dbReference type="Gene3D" id="3.40.50.150">
    <property type="entry name" value="Vaccinia Virus protein VP39"/>
    <property type="match status" value="1"/>
</dbReference>
<gene>
    <name evidence="3" type="ORF">EK21DRAFT_102060</name>
</gene>
<proteinExistence type="predicted"/>
<dbReference type="SUPFAM" id="SSF53335">
    <property type="entry name" value="S-adenosyl-L-methionine-dependent methyltransferases"/>
    <property type="match status" value="1"/>
</dbReference>
<dbReference type="OrthoDB" id="10256176at2759"/>
<organism evidence="3 4">
    <name type="scientific">Setomelanomma holmii</name>
    <dbReference type="NCBI Taxonomy" id="210430"/>
    <lineage>
        <taxon>Eukaryota</taxon>
        <taxon>Fungi</taxon>
        <taxon>Dikarya</taxon>
        <taxon>Ascomycota</taxon>
        <taxon>Pezizomycotina</taxon>
        <taxon>Dothideomycetes</taxon>
        <taxon>Pleosporomycetidae</taxon>
        <taxon>Pleosporales</taxon>
        <taxon>Pleosporineae</taxon>
        <taxon>Phaeosphaeriaceae</taxon>
        <taxon>Setomelanomma</taxon>
    </lineage>
</organism>
<keyword evidence="4" id="KW-1185">Reference proteome</keyword>
<feature type="region of interest" description="Disordered" evidence="1">
    <location>
        <begin position="339"/>
        <end position="359"/>
    </location>
</feature>